<sequence length="94" mass="10626">METTGNFVGIFVEFSSGTDFGHDHFQCGFLLFFVKIYRNSSAVVTHGNSVSLMDSYIDGVAMSSERLVNRIIHYFINQMVKTSGSHITDVHRWS</sequence>
<comment type="caution">
    <text evidence="1">The sequence shown here is derived from an EMBL/GenBank/DDBJ whole genome shotgun (WGS) entry which is preliminary data.</text>
</comment>
<name>A0A645J6A1_9ZZZZ</name>
<dbReference type="EMBL" id="VSSQ01132833">
    <property type="protein sequence ID" value="MPN59151.1"/>
    <property type="molecule type" value="Genomic_DNA"/>
</dbReference>
<protein>
    <submittedName>
        <fullName evidence="1">Uncharacterized protein</fullName>
    </submittedName>
</protein>
<accession>A0A645J6A1</accession>
<evidence type="ECO:0000313" key="1">
    <source>
        <dbReference type="EMBL" id="MPN59151.1"/>
    </source>
</evidence>
<organism evidence="1">
    <name type="scientific">bioreactor metagenome</name>
    <dbReference type="NCBI Taxonomy" id="1076179"/>
    <lineage>
        <taxon>unclassified sequences</taxon>
        <taxon>metagenomes</taxon>
        <taxon>ecological metagenomes</taxon>
    </lineage>
</organism>
<dbReference type="AlphaFoldDB" id="A0A645J6A1"/>
<gene>
    <name evidence="1" type="ORF">SDC9_206871</name>
</gene>
<reference evidence="1" key="1">
    <citation type="submission" date="2019-08" db="EMBL/GenBank/DDBJ databases">
        <authorList>
            <person name="Kucharzyk K."/>
            <person name="Murdoch R.W."/>
            <person name="Higgins S."/>
            <person name="Loffler F."/>
        </authorList>
    </citation>
    <scope>NUCLEOTIDE SEQUENCE</scope>
</reference>
<proteinExistence type="predicted"/>